<evidence type="ECO:0000256" key="3">
    <source>
        <dbReference type="SAM" id="MobiDB-lite"/>
    </source>
</evidence>
<dbReference type="PANTHER" id="PTHR34605:SF4">
    <property type="entry name" value="DNA ADENINE METHYLTRANSFERASE"/>
    <property type="match status" value="1"/>
</dbReference>
<dbReference type="OrthoDB" id="3266428at2759"/>
<gene>
    <name evidence="4" type="ORF">D9611_014623</name>
</gene>
<protein>
    <submittedName>
        <fullName evidence="4">Uncharacterized protein</fullName>
    </submittedName>
</protein>
<dbReference type="Gene3D" id="1.10.443.10">
    <property type="entry name" value="Intergrase catalytic core"/>
    <property type="match status" value="1"/>
</dbReference>
<evidence type="ECO:0000256" key="1">
    <source>
        <dbReference type="ARBA" id="ARBA00023125"/>
    </source>
</evidence>
<dbReference type="InterPro" id="IPR010998">
    <property type="entry name" value="Integrase_recombinase_N"/>
</dbReference>
<dbReference type="GO" id="GO:0015074">
    <property type="term" value="P:DNA integration"/>
    <property type="evidence" value="ECO:0007669"/>
    <property type="project" value="InterPro"/>
</dbReference>
<evidence type="ECO:0000256" key="2">
    <source>
        <dbReference type="ARBA" id="ARBA00023172"/>
    </source>
</evidence>
<comment type="caution">
    <text evidence="4">The sequence shown here is derived from an EMBL/GenBank/DDBJ whole genome shotgun (WGS) entry which is preliminary data.</text>
</comment>
<dbReference type="Proteomes" id="UP000541558">
    <property type="component" value="Unassembled WGS sequence"/>
</dbReference>
<dbReference type="GO" id="GO:0003677">
    <property type="term" value="F:DNA binding"/>
    <property type="evidence" value="ECO:0007669"/>
    <property type="project" value="UniProtKB-KW"/>
</dbReference>
<proteinExistence type="predicted"/>
<feature type="region of interest" description="Disordered" evidence="3">
    <location>
        <begin position="232"/>
        <end position="274"/>
    </location>
</feature>
<dbReference type="Gene3D" id="1.10.150.130">
    <property type="match status" value="1"/>
</dbReference>
<dbReference type="PANTHER" id="PTHR34605">
    <property type="entry name" value="PHAGE_INTEGRASE DOMAIN-CONTAINING PROTEIN"/>
    <property type="match status" value="1"/>
</dbReference>
<dbReference type="AlphaFoldDB" id="A0A8H5FIX5"/>
<reference evidence="4 5" key="1">
    <citation type="journal article" date="2020" name="ISME J.">
        <title>Uncovering the hidden diversity of litter-decomposition mechanisms in mushroom-forming fungi.</title>
        <authorList>
            <person name="Floudas D."/>
            <person name="Bentzer J."/>
            <person name="Ahren D."/>
            <person name="Johansson T."/>
            <person name="Persson P."/>
            <person name="Tunlid A."/>
        </authorList>
    </citation>
    <scope>NUCLEOTIDE SEQUENCE [LARGE SCALE GENOMIC DNA]</scope>
    <source>
        <strain evidence="4 5">CBS 175.51</strain>
    </source>
</reference>
<evidence type="ECO:0000313" key="5">
    <source>
        <dbReference type="Proteomes" id="UP000541558"/>
    </source>
</evidence>
<keyword evidence="2" id="KW-0233">DNA recombination</keyword>
<name>A0A8H5FIX5_9AGAR</name>
<sequence length="652" mass="72012">MVAGNGRVSEETVMKIHGSLCHIAFVHQLGRSYLASFSSFIAHFHKYPNGTLLHAPPSIKKDIAWWIRTLSTPGFVRTLHPLGEILDLDISVDASTDWGIGIVWGSAWDAWRLRDGWKGPWRDIGWLECLAIELLVLHIEAHGFHDCRIRVRSDNQGIIGASDKGRSRNVEVNYSIRRFMFILDSLHISLSLDYIKSAENPSDRISRGDLGTEADRLSSSITLPEELHPYIQHNGSGTSVATSPTSLLSSTSPRTFSDQNPSSSRSVSSLGPTSVSDVLASRSSIGRVVVPRRRKLKSGLPSTSELRPNVPAKDRLSHWLTSYSVRHFAEMRAIIPIADIRAINITAASSYDENTRTTYAAGLRHFMDYCDNLVPPVPEDDRMPASKVLLAGFIGSWSSKVSGSSLRNWFSGLRAWHVINDAEWHGDDLFVTQLKVGARKLAPPTSKRPPRNPVTIEHLIALMHTLDISSSLDAAIWAAACCAFWGCCRLGELVCTLAGSFDAAKQPSRVFARVLFKSTVTTSRTTQDAVCFHIPFTKTTKELGAELRITGDAVCSPVAAMKNHLFVNSGIPLQSHLFSYLVDGAWRHLTKSVMMARCEAIWTSYGLVHVDGHRFRIGGATELLVGGVPPEVVAAIGRWTSLAFLLYWLRFL</sequence>
<dbReference type="InterPro" id="IPR052925">
    <property type="entry name" value="Phage_Integrase-like_Recomb"/>
</dbReference>
<accession>A0A8H5FIX5</accession>
<dbReference type="SUPFAM" id="SSF47823">
    <property type="entry name" value="lambda integrase-like, N-terminal domain"/>
    <property type="match status" value="1"/>
</dbReference>
<keyword evidence="5" id="KW-1185">Reference proteome</keyword>
<dbReference type="InterPro" id="IPR011010">
    <property type="entry name" value="DNA_brk_join_enz"/>
</dbReference>
<dbReference type="InterPro" id="IPR013762">
    <property type="entry name" value="Integrase-like_cat_sf"/>
</dbReference>
<dbReference type="GO" id="GO:0006310">
    <property type="term" value="P:DNA recombination"/>
    <property type="evidence" value="ECO:0007669"/>
    <property type="project" value="UniProtKB-KW"/>
</dbReference>
<evidence type="ECO:0000313" key="4">
    <source>
        <dbReference type="EMBL" id="KAF5338277.1"/>
    </source>
</evidence>
<dbReference type="SUPFAM" id="SSF56349">
    <property type="entry name" value="DNA breaking-rejoining enzymes"/>
    <property type="match status" value="1"/>
</dbReference>
<feature type="compositionally biased region" description="Low complexity" evidence="3">
    <location>
        <begin position="238"/>
        <end position="274"/>
    </location>
</feature>
<dbReference type="EMBL" id="JAACJK010000015">
    <property type="protein sequence ID" value="KAF5338277.1"/>
    <property type="molecule type" value="Genomic_DNA"/>
</dbReference>
<keyword evidence="1" id="KW-0238">DNA-binding</keyword>
<organism evidence="4 5">
    <name type="scientific">Ephemerocybe angulata</name>
    <dbReference type="NCBI Taxonomy" id="980116"/>
    <lineage>
        <taxon>Eukaryota</taxon>
        <taxon>Fungi</taxon>
        <taxon>Dikarya</taxon>
        <taxon>Basidiomycota</taxon>
        <taxon>Agaricomycotina</taxon>
        <taxon>Agaricomycetes</taxon>
        <taxon>Agaricomycetidae</taxon>
        <taxon>Agaricales</taxon>
        <taxon>Agaricineae</taxon>
        <taxon>Psathyrellaceae</taxon>
        <taxon>Ephemerocybe</taxon>
    </lineage>
</organism>